<dbReference type="EMBL" id="CADCWM010000425">
    <property type="protein sequence ID" value="CAA9557713.1"/>
    <property type="molecule type" value="Genomic_DNA"/>
</dbReference>
<keyword evidence="1" id="KW-0472">Membrane</keyword>
<gene>
    <name evidence="2" type="ORF">AVDCRST_MAG88-1241</name>
</gene>
<accession>A0A6J4UQA1</accession>
<reference evidence="2" key="1">
    <citation type="submission" date="2020-02" db="EMBL/GenBank/DDBJ databases">
        <authorList>
            <person name="Meier V. D."/>
        </authorList>
    </citation>
    <scope>NUCLEOTIDE SEQUENCE</scope>
    <source>
        <strain evidence="2">AVDCRST_MAG88</strain>
    </source>
</reference>
<proteinExistence type="predicted"/>
<sequence>MLEAAFWGFVSGLSVLIGAVIAVKFTVPRQLLGLIMAFGAGVLISALTFELTGNAFAAGGGVPVALGLAGGALTFFLGNQLLARAGGDERKRCGACKQEGGSAKAIALGVLLDGIPESVVIGVSLIGGGAVSLPLVAAVFLSNVPESLSAADGMREFGRSDRYILGLWGSGVLVAALAAALGYTFLRGAPPSTVGVIEAFAAGTILTMLADTLMPEAFEHGGIWTGVVTVLGFAIAFLLFTLQ</sequence>
<feature type="transmembrane region" description="Helical" evidence="1">
    <location>
        <begin position="55"/>
        <end position="82"/>
    </location>
</feature>
<feature type="transmembrane region" description="Helical" evidence="1">
    <location>
        <begin position="119"/>
        <end position="143"/>
    </location>
</feature>
<feature type="transmembrane region" description="Helical" evidence="1">
    <location>
        <begin position="6"/>
        <end position="24"/>
    </location>
</feature>
<organism evidence="2">
    <name type="scientific">uncultured Thermomicrobiales bacterium</name>
    <dbReference type="NCBI Taxonomy" id="1645740"/>
    <lineage>
        <taxon>Bacteria</taxon>
        <taxon>Pseudomonadati</taxon>
        <taxon>Thermomicrobiota</taxon>
        <taxon>Thermomicrobia</taxon>
        <taxon>Thermomicrobiales</taxon>
        <taxon>environmental samples</taxon>
    </lineage>
</organism>
<feature type="transmembrane region" description="Helical" evidence="1">
    <location>
        <begin position="31"/>
        <end position="49"/>
    </location>
</feature>
<keyword evidence="1" id="KW-1133">Transmembrane helix</keyword>
<name>A0A6J4UQA1_9BACT</name>
<feature type="transmembrane region" description="Helical" evidence="1">
    <location>
        <begin position="222"/>
        <end position="242"/>
    </location>
</feature>
<dbReference type="AlphaFoldDB" id="A0A6J4UQA1"/>
<evidence type="ECO:0000313" key="2">
    <source>
        <dbReference type="EMBL" id="CAA9557713.1"/>
    </source>
</evidence>
<feature type="transmembrane region" description="Helical" evidence="1">
    <location>
        <begin position="193"/>
        <end position="210"/>
    </location>
</feature>
<evidence type="ECO:0000256" key="1">
    <source>
        <dbReference type="SAM" id="Phobius"/>
    </source>
</evidence>
<protein>
    <submittedName>
        <fullName evidence="2">Integral membrane protein</fullName>
    </submittedName>
</protein>
<feature type="transmembrane region" description="Helical" evidence="1">
    <location>
        <begin position="163"/>
        <end position="186"/>
    </location>
</feature>
<keyword evidence="1" id="KW-0812">Transmembrane</keyword>